<dbReference type="RefSeq" id="WP_183932782.1">
    <property type="nucleotide sequence ID" value="NZ_JACICF010000001.1"/>
</dbReference>
<sequence>MSIENDDLAELAVQYWKLSRSYQKSLSILPEKKANKARAQVRFSDGKVSSIFERLRLEIMTFDGALFSAELPVSPINADDVEGSQPVRIIQTIDPAVVLNGKVLRVARVMLEGE</sequence>
<dbReference type="AlphaFoldDB" id="A0A839Z486"/>
<dbReference type="EMBL" id="JACICF010000001">
    <property type="protein sequence ID" value="MBB3763434.1"/>
    <property type="molecule type" value="Genomic_DNA"/>
</dbReference>
<organism evidence="1 2">
    <name type="scientific">Sphingomicrobium lutaoense</name>
    <dbReference type="NCBI Taxonomy" id="515949"/>
    <lineage>
        <taxon>Bacteria</taxon>
        <taxon>Pseudomonadati</taxon>
        <taxon>Pseudomonadota</taxon>
        <taxon>Alphaproteobacteria</taxon>
        <taxon>Sphingomonadales</taxon>
        <taxon>Sphingomonadaceae</taxon>
        <taxon>Sphingomicrobium</taxon>
    </lineage>
</organism>
<name>A0A839Z486_9SPHN</name>
<protein>
    <submittedName>
        <fullName evidence="1">Uncharacterized protein</fullName>
    </submittedName>
</protein>
<dbReference type="Proteomes" id="UP000578569">
    <property type="component" value="Unassembled WGS sequence"/>
</dbReference>
<evidence type="ECO:0000313" key="1">
    <source>
        <dbReference type="EMBL" id="MBB3763434.1"/>
    </source>
</evidence>
<reference evidence="1 2" key="1">
    <citation type="submission" date="2020-08" db="EMBL/GenBank/DDBJ databases">
        <title>Genomic Encyclopedia of Type Strains, Phase IV (KMG-IV): sequencing the most valuable type-strain genomes for metagenomic binning, comparative biology and taxonomic classification.</title>
        <authorList>
            <person name="Goeker M."/>
        </authorList>
    </citation>
    <scope>NUCLEOTIDE SEQUENCE [LARGE SCALE GENOMIC DNA]</scope>
    <source>
        <strain evidence="1 2">DSM 24194</strain>
    </source>
</reference>
<accession>A0A839Z486</accession>
<comment type="caution">
    <text evidence="1">The sequence shown here is derived from an EMBL/GenBank/DDBJ whole genome shotgun (WGS) entry which is preliminary data.</text>
</comment>
<evidence type="ECO:0000313" key="2">
    <source>
        <dbReference type="Proteomes" id="UP000578569"/>
    </source>
</evidence>
<keyword evidence="2" id="KW-1185">Reference proteome</keyword>
<gene>
    <name evidence="1" type="ORF">FHS50_000457</name>
</gene>
<proteinExistence type="predicted"/>